<feature type="transmembrane region" description="Helical" evidence="1">
    <location>
        <begin position="55"/>
        <end position="73"/>
    </location>
</feature>
<comment type="caution">
    <text evidence="2">The sequence shown here is derived from an EMBL/GenBank/DDBJ whole genome shotgun (WGS) entry which is preliminary data.</text>
</comment>
<gene>
    <name evidence="2" type="ORF">EXD82_04100</name>
</gene>
<feature type="transmembrane region" description="Helical" evidence="1">
    <location>
        <begin position="160"/>
        <end position="180"/>
    </location>
</feature>
<name>A0A544QWH5_9FIRM</name>
<accession>A0A544QWH5</accession>
<proteinExistence type="predicted"/>
<feature type="transmembrane region" description="Helical" evidence="1">
    <location>
        <begin position="118"/>
        <end position="139"/>
    </location>
</feature>
<keyword evidence="1" id="KW-0812">Transmembrane</keyword>
<feature type="transmembrane region" description="Helical" evidence="1">
    <location>
        <begin position="186"/>
        <end position="204"/>
    </location>
</feature>
<keyword evidence="3" id="KW-1185">Reference proteome</keyword>
<dbReference type="Pfam" id="PF04143">
    <property type="entry name" value="Sulf_transp"/>
    <property type="match status" value="1"/>
</dbReference>
<evidence type="ECO:0000256" key="1">
    <source>
        <dbReference type="SAM" id="Phobius"/>
    </source>
</evidence>
<feature type="transmembrane region" description="Helical" evidence="1">
    <location>
        <begin position="294"/>
        <end position="314"/>
    </location>
</feature>
<keyword evidence="1" id="KW-0472">Membrane</keyword>
<dbReference type="NCBIfam" id="TIGR04112">
    <property type="entry name" value="seleno_YedE"/>
    <property type="match status" value="1"/>
</dbReference>
<feature type="transmembrane region" description="Helical" evidence="1">
    <location>
        <begin position="263"/>
        <end position="282"/>
    </location>
</feature>
<feature type="transmembrane region" description="Helical" evidence="1">
    <location>
        <begin position="85"/>
        <end position="103"/>
    </location>
</feature>
<evidence type="ECO:0000313" key="2">
    <source>
        <dbReference type="EMBL" id="TQQ85035.1"/>
    </source>
</evidence>
<feature type="transmembrane region" description="Helical" evidence="1">
    <location>
        <begin position="326"/>
        <end position="345"/>
    </location>
</feature>
<dbReference type="OrthoDB" id="3190590at2"/>
<evidence type="ECO:0000313" key="3">
    <source>
        <dbReference type="Proteomes" id="UP000317863"/>
    </source>
</evidence>
<protein>
    <submittedName>
        <fullName evidence="2">YedE-related selenium metabolism membrane protein</fullName>
    </submittedName>
</protein>
<sequence>MKEKRNIIIGGAVIGILAVISVLLGNPKNMGICVACFIRDTAGALGLHQAPIVQYVRPEILGFILGAFILSVANKEFASRGGSSPLIRFCLGFIVMIGALMFLGCPTRMVLRLAGGDFNAILGLLGFASGIFAGIFFLNRGFTLKRNYKQTRMEGYIMPIISVVLFVLLAVNSSLLIFSTEGPGSMHAPIFFSLAVGLIAGAICQRTRLCMAGGIRDAFLFKDFYLVSGFIAMLVGALIANIVTGQFVPGFADQPVAHTDGLWNFLGMAVCGWGSILLGGCPMRQLVLSGEGNVDSAVTILGLFVGAAFCHNLKFASSAEGPTPNGMVAVVVCLVILAVISYLGCKSETSDSQTQ</sequence>
<dbReference type="RefSeq" id="WP_142535640.1">
    <property type="nucleotide sequence ID" value="NZ_SGJB01000005.1"/>
</dbReference>
<dbReference type="InterPro" id="IPR007272">
    <property type="entry name" value="Sulf_transp_TsuA/YedE"/>
</dbReference>
<dbReference type="EMBL" id="SGJB01000005">
    <property type="protein sequence ID" value="TQQ85035.1"/>
    <property type="molecule type" value="Genomic_DNA"/>
</dbReference>
<organism evidence="2 3">
    <name type="scientific">Peptacetobacter hominis</name>
    <dbReference type="NCBI Taxonomy" id="2743610"/>
    <lineage>
        <taxon>Bacteria</taxon>
        <taxon>Bacillati</taxon>
        <taxon>Bacillota</taxon>
        <taxon>Clostridia</taxon>
        <taxon>Peptostreptococcales</taxon>
        <taxon>Peptostreptococcaceae</taxon>
        <taxon>Peptacetobacter</taxon>
    </lineage>
</organism>
<dbReference type="AlphaFoldDB" id="A0A544QWH5"/>
<dbReference type="InterPro" id="IPR026366">
    <property type="entry name" value="Seleno_YedE"/>
</dbReference>
<keyword evidence="1" id="KW-1133">Transmembrane helix</keyword>
<feature type="transmembrane region" description="Helical" evidence="1">
    <location>
        <begin position="224"/>
        <end position="243"/>
    </location>
</feature>
<feature type="transmembrane region" description="Helical" evidence="1">
    <location>
        <begin position="7"/>
        <end position="24"/>
    </location>
</feature>
<reference evidence="2 3" key="1">
    <citation type="submission" date="2019-02" db="EMBL/GenBank/DDBJ databases">
        <title>Peptostreptococcaceae bacterium ZHW00191 nov., a new bacterium isolated from the human gut.</title>
        <authorList>
            <person name="Zhou H.-W."/>
            <person name="Chen X.-J."/>
        </authorList>
    </citation>
    <scope>NUCLEOTIDE SEQUENCE [LARGE SCALE GENOMIC DNA]</scope>
    <source>
        <strain evidence="2 3">ZHW00191</strain>
    </source>
</reference>
<dbReference type="Proteomes" id="UP000317863">
    <property type="component" value="Unassembled WGS sequence"/>
</dbReference>